<keyword evidence="4" id="KW-1185">Reference proteome</keyword>
<feature type="transmembrane region" description="Helical" evidence="2">
    <location>
        <begin position="70"/>
        <end position="95"/>
    </location>
</feature>
<proteinExistence type="predicted"/>
<dbReference type="EMBL" id="AZIL01000110">
    <property type="protein sequence ID" value="EWM29940.1"/>
    <property type="molecule type" value="Genomic_DNA"/>
</dbReference>
<accession>W7TRU6</accession>
<name>W7TRU6_9STRA</name>
<evidence type="ECO:0000256" key="2">
    <source>
        <dbReference type="SAM" id="Phobius"/>
    </source>
</evidence>
<organism evidence="3 4">
    <name type="scientific">Nannochloropsis gaditana</name>
    <dbReference type="NCBI Taxonomy" id="72520"/>
    <lineage>
        <taxon>Eukaryota</taxon>
        <taxon>Sar</taxon>
        <taxon>Stramenopiles</taxon>
        <taxon>Ochrophyta</taxon>
        <taxon>Eustigmatophyceae</taxon>
        <taxon>Eustigmatales</taxon>
        <taxon>Monodopsidaceae</taxon>
        <taxon>Nannochloropsis</taxon>
    </lineage>
</organism>
<sequence>MLSLSVMVLEALALFFTAVTAISTYYFSFRTNLTFPSQQSQITYYSVYQTCATSTLFGDRVFAAANGMCAAVWFVEAFLIMALVTACFGYVLHIMSDKRALLPSGKRAWSVMWQQHLWSALFLILGLGTAGGVFRNLRILLLRNIPVGQSAQLRFSWGFATHIVATVLHIILTLILVIFRPDEGPIQQGMYTDENYSQPMTPRSGMHPMTPKSFAGPMTPPAADDAPTDAVAAF</sequence>
<comment type="caution">
    <text evidence="3">The sequence shown here is derived from an EMBL/GenBank/DDBJ whole genome shotgun (WGS) entry which is preliminary data.</text>
</comment>
<feature type="transmembrane region" description="Helical" evidence="2">
    <location>
        <begin position="155"/>
        <end position="179"/>
    </location>
</feature>
<protein>
    <submittedName>
        <fullName evidence="3">Uncharacterized protein</fullName>
    </submittedName>
</protein>
<keyword evidence="2" id="KW-0812">Transmembrane</keyword>
<keyword evidence="2" id="KW-0472">Membrane</keyword>
<gene>
    <name evidence="3" type="ORF">Naga_100510g5</name>
</gene>
<evidence type="ECO:0000313" key="3">
    <source>
        <dbReference type="EMBL" id="EWM29940.1"/>
    </source>
</evidence>
<reference evidence="3 4" key="1">
    <citation type="journal article" date="2014" name="Mol. Plant">
        <title>Chromosome Scale Genome Assembly and Transcriptome Profiling of Nannochloropsis gaditana in Nitrogen Depletion.</title>
        <authorList>
            <person name="Corteggiani Carpinelli E."/>
            <person name="Telatin A."/>
            <person name="Vitulo N."/>
            <person name="Forcato C."/>
            <person name="D'Angelo M."/>
            <person name="Schiavon R."/>
            <person name="Vezzi A."/>
            <person name="Giacometti G.M."/>
            <person name="Morosinotto T."/>
            <person name="Valle G."/>
        </authorList>
    </citation>
    <scope>NUCLEOTIDE SEQUENCE [LARGE SCALE GENOMIC DNA]</scope>
    <source>
        <strain evidence="3 4">B-31</strain>
    </source>
</reference>
<feature type="region of interest" description="Disordered" evidence="1">
    <location>
        <begin position="192"/>
        <end position="228"/>
    </location>
</feature>
<dbReference type="OrthoDB" id="10309815at2759"/>
<dbReference type="AlphaFoldDB" id="W7TRU6"/>
<dbReference type="Proteomes" id="UP000019335">
    <property type="component" value="Chromosome 2"/>
</dbReference>
<keyword evidence="2" id="KW-1133">Transmembrane helix</keyword>
<feature type="transmembrane region" description="Helical" evidence="2">
    <location>
        <begin position="116"/>
        <end position="135"/>
    </location>
</feature>
<feature type="transmembrane region" description="Helical" evidence="2">
    <location>
        <begin position="7"/>
        <end position="27"/>
    </location>
</feature>
<evidence type="ECO:0000256" key="1">
    <source>
        <dbReference type="SAM" id="MobiDB-lite"/>
    </source>
</evidence>
<evidence type="ECO:0000313" key="4">
    <source>
        <dbReference type="Proteomes" id="UP000019335"/>
    </source>
</evidence>